<dbReference type="PANTHER" id="PTHR12867">
    <property type="entry name" value="GLYCOSYL TRANSFERASE-RELATED"/>
    <property type="match status" value="1"/>
</dbReference>
<dbReference type="Gene3D" id="3.40.50.2000">
    <property type="entry name" value="Glycogen Phosphorylase B"/>
    <property type="match status" value="1"/>
</dbReference>
<dbReference type="AlphaFoldDB" id="A8FXL0"/>
<evidence type="ECO:0000256" key="2">
    <source>
        <dbReference type="ARBA" id="ARBA00006962"/>
    </source>
</evidence>
<dbReference type="InterPro" id="IPR048097">
    <property type="entry name" value="Cps14G-like"/>
</dbReference>
<keyword evidence="4" id="KW-0808">Transferase</keyword>
<name>A8FXL0_SHESH</name>
<dbReference type="OrthoDB" id="7186565at2"/>
<keyword evidence="3" id="KW-0328">Glycosyltransferase</keyword>
<comment type="similarity">
    <text evidence="2">Belongs to the glycosyltransferase 28 family.</text>
</comment>
<accession>A8FXL0</accession>
<dbReference type="EMBL" id="CP000821">
    <property type="protein sequence ID" value="ABV37583.1"/>
    <property type="molecule type" value="Genomic_DNA"/>
</dbReference>
<dbReference type="GO" id="GO:0016758">
    <property type="term" value="F:hexosyltransferase activity"/>
    <property type="evidence" value="ECO:0007669"/>
    <property type="project" value="InterPro"/>
</dbReference>
<organism evidence="7 8">
    <name type="scientific">Shewanella sediminis (strain HAW-EB3)</name>
    <dbReference type="NCBI Taxonomy" id="425104"/>
    <lineage>
        <taxon>Bacteria</taxon>
        <taxon>Pseudomonadati</taxon>
        <taxon>Pseudomonadota</taxon>
        <taxon>Gammaproteobacteria</taxon>
        <taxon>Alteromonadales</taxon>
        <taxon>Shewanellaceae</taxon>
        <taxon>Shewanella</taxon>
    </lineage>
</organism>
<proteinExistence type="inferred from homology"/>
<dbReference type="InterPro" id="IPR007235">
    <property type="entry name" value="Glyco_trans_28_C"/>
</dbReference>
<evidence type="ECO:0000259" key="6">
    <source>
        <dbReference type="Pfam" id="PF04101"/>
    </source>
</evidence>
<keyword evidence="8" id="KW-1185">Reference proteome</keyword>
<feature type="domain" description="Glycosyl transferase family 28 C-terminal" evidence="6">
    <location>
        <begin position="38"/>
        <end position="126"/>
    </location>
</feature>
<dbReference type="InterPro" id="IPR039042">
    <property type="entry name" value="Alg13-like"/>
</dbReference>
<dbReference type="KEGG" id="sse:Ssed_2976"/>
<sequence length="150" mass="16958">MNIFVTVGHTRFDSLFKQIDEIHRDDWHFISQMYDGTYTPKNGEHIAYTHEIGTYYENADVVITHAGAGTVYNLLEMGKPTIVVANSDRIDTHQEDLIRYVEDCRFAQVCRNLDDLEGLISNVDAFVAEKYHSEPFAGAGDISKALGLID</sequence>
<dbReference type="GO" id="GO:0006488">
    <property type="term" value="P:dolichol-linked oligosaccharide biosynthetic process"/>
    <property type="evidence" value="ECO:0007669"/>
    <property type="project" value="InterPro"/>
</dbReference>
<keyword evidence="5" id="KW-0256">Endoplasmic reticulum</keyword>
<dbReference type="PANTHER" id="PTHR12867:SF6">
    <property type="entry name" value="N-ACETYLGLUCOSAMINYLDIPHOSPHODOLICHOL N-ACETYLGLUCOSAMINYLTRANSFERASE"/>
    <property type="match status" value="1"/>
</dbReference>
<comment type="subcellular location">
    <subcellularLocation>
        <location evidence="1">Endoplasmic reticulum</location>
    </subcellularLocation>
</comment>
<evidence type="ECO:0000256" key="3">
    <source>
        <dbReference type="ARBA" id="ARBA00022676"/>
    </source>
</evidence>
<reference evidence="7 8" key="1">
    <citation type="submission" date="2007-08" db="EMBL/GenBank/DDBJ databases">
        <title>Complete sequence of Shewanella sediminis HAW-EB3.</title>
        <authorList>
            <consortium name="US DOE Joint Genome Institute"/>
            <person name="Copeland A."/>
            <person name="Lucas S."/>
            <person name="Lapidus A."/>
            <person name="Barry K."/>
            <person name="Glavina del Rio T."/>
            <person name="Dalin E."/>
            <person name="Tice H."/>
            <person name="Pitluck S."/>
            <person name="Chertkov O."/>
            <person name="Brettin T."/>
            <person name="Bruce D."/>
            <person name="Detter J.C."/>
            <person name="Han C."/>
            <person name="Schmutz J."/>
            <person name="Larimer F."/>
            <person name="Land M."/>
            <person name="Hauser L."/>
            <person name="Kyrpides N."/>
            <person name="Kim E."/>
            <person name="Zhao J.-S."/>
            <person name="Richardson P."/>
        </authorList>
    </citation>
    <scope>NUCLEOTIDE SEQUENCE [LARGE SCALE GENOMIC DNA]</scope>
    <source>
        <strain evidence="7 8">HAW-EB3</strain>
    </source>
</reference>
<protein>
    <recommendedName>
        <fullName evidence="6">Glycosyl transferase family 28 C-terminal domain-containing protein</fullName>
    </recommendedName>
</protein>
<evidence type="ECO:0000256" key="1">
    <source>
        <dbReference type="ARBA" id="ARBA00004240"/>
    </source>
</evidence>
<dbReference type="eggNOG" id="COG5017">
    <property type="taxonomic scope" value="Bacteria"/>
</dbReference>
<evidence type="ECO:0000313" key="7">
    <source>
        <dbReference type="EMBL" id="ABV37583.1"/>
    </source>
</evidence>
<dbReference type="STRING" id="425104.Ssed_2976"/>
<dbReference type="SUPFAM" id="SSF53756">
    <property type="entry name" value="UDP-Glycosyltransferase/glycogen phosphorylase"/>
    <property type="match status" value="1"/>
</dbReference>
<dbReference type="HOGENOM" id="CLU_085408_1_1_6"/>
<evidence type="ECO:0000256" key="4">
    <source>
        <dbReference type="ARBA" id="ARBA00022679"/>
    </source>
</evidence>
<dbReference type="NCBIfam" id="NF041548">
    <property type="entry name" value="PssE"/>
    <property type="match status" value="1"/>
</dbReference>
<dbReference type="Pfam" id="PF04101">
    <property type="entry name" value="Glyco_tran_28_C"/>
    <property type="match status" value="1"/>
</dbReference>
<evidence type="ECO:0000256" key="5">
    <source>
        <dbReference type="ARBA" id="ARBA00022824"/>
    </source>
</evidence>
<evidence type="ECO:0000313" key="8">
    <source>
        <dbReference type="Proteomes" id="UP000002015"/>
    </source>
</evidence>
<gene>
    <name evidence="7" type="ordered locus">Ssed_2976</name>
</gene>
<dbReference type="Proteomes" id="UP000002015">
    <property type="component" value="Chromosome"/>
</dbReference>
<dbReference type="RefSeq" id="WP_012143313.1">
    <property type="nucleotide sequence ID" value="NC_009831.1"/>
</dbReference>